<dbReference type="SUPFAM" id="SSF49562">
    <property type="entry name" value="C2 domain (Calcium/lipid-binding domain, CaLB)"/>
    <property type="match status" value="6"/>
</dbReference>
<dbReference type="Pfam" id="PF08165">
    <property type="entry name" value="FerA"/>
    <property type="match status" value="1"/>
</dbReference>
<dbReference type="Pfam" id="PF00168">
    <property type="entry name" value="C2"/>
    <property type="match status" value="5"/>
</dbReference>
<dbReference type="FunFam" id="2.60.40.150:FF:000095">
    <property type="entry name" value="myoferlin isoform X2"/>
    <property type="match status" value="1"/>
</dbReference>
<evidence type="ECO:0000313" key="15">
    <source>
        <dbReference type="EMBL" id="PNJ89462.1"/>
    </source>
</evidence>
<evidence type="ECO:0000256" key="6">
    <source>
        <dbReference type="ARBA" id="ARBA00022692"/>
    </source>
</evidence>
<keyword evidence="10" id="KW-0472">Membrane</keyword>
<organism evidence="15">
    <name type="scientific">Pongo abelii</name>
    <name type="common">Sumatran orangutan</name>
    <name type="synonym">Pongo pygmaeus abelii</name>
    <dbReference type="NCBI Taxonomy" id="9601"/>
    <lineage>
        <taxon>Eukaryota</taxon>
        <taxon>Metazoa</taxon>
        <taxon>Chordata</taxon>
        <taxon>Craniata</taxon>
        <taxon>Vertebrata</taxon>
        <taxon>Euteleostomi</taxon>
        <taxon>Mammalia</taxon>
        <taxon>Eutheria</taxon>
        <taxon>Euarchontoglires</taxon>
        <taxon>Primates</taxon>
        <taxon>Haplorrhini</taxon>
        <taxon>Catarrhini</taxon>
        <taxon>Hominidae</taxon>
        <taxon>Pongo</taxon>
    </lineage>
</organism>
<dbReference type="PROSITE" id="PS50004">
    <property type="entry name" value="C2"/>
    <property type="match status" value="5"/>
</dbReference>
<dbReference type="CDD" id="cd08373">
    <property type="entry name" value="C2A_Ferlin"/>
    <property type="match status" value="1"/>
</dbReference>
<comment type="caution">
    <text evidence="15">The sequence shown here is derived from an EMBL/GenBank/DDBJ whole genome shotgun (WGS) entry which is preliminary data.</text>
</comment>
<dbReference type="InterPro" id="IPR037722">
    <property type="entry name" value="C2C_Ferlin"/>
</dbReference>
<dbReference type="InterPro" id="IPR037726">
    <property type="entry name" value="C2A_Ferlin"/>
</dbReference>
<dbReference type="InterPro" id="IPR012560">
    <property type="entry name" value="Ferlin_A-domain"/>
</dbReference>
<dbReference type="FunFam" id="2.60.40.150:FF:000021">
    <property type="entry name" value="dysferlin isoform X2"/>
    <property type="match status" value="1"/>
</dbReference>
<dbReference type="InterPro" id="IPR000008">
    <property type="entry name" value="C2_dom"/>
</dbReference>
<evidence type="ECO:0000256" key="8">
    <source>
        <dbReference type="ARBA" id="ARBA00022968"/>
    </source>
</evidence>
<dbReference type="CDD" id="cd04011">
    <property type="entry name" value="C2B_Ferlin"/>
    <property type="match status" value="1"/>
</dbReference>
<dbReference type="CDD" id="cd04017">
    <property type="entry name" value="C2D_Ferlin"/>
    <property type="match status" value="1"/>
</dbReference>
<evidence type="ECO:0000256" key="10">
    <source>
        <dbReference type="ARBA" id="ARBA00023136"/>
    </source>
</evidence>
<dbReference type="FunFam" id="2.60.40.150:FF:000037">
    <property type="entry name" value="dysferlin isoform X2"/>
    <property type="match status" value="1"/>
</dbReference>
<evidence type="ECO:0000256" key="3">
    <source>
        <dbReference type="ARBA" id="ARBA00007561"/>
    </source>
</evidence>
<evidence type="ECO:0000256" key="13">
    <source>
        <dbReference type="SAM" id="MobiDB-lite"/>
    </source>
</evidence>
<dbReference type="SMART" id="SM00694">
    <property type="entry name" value="DysFC"/>
    <property type="match status" value="1"/>
</dbReference>
<dbReference type="SMART" id="SM00693">
    <property type="entry name" value="DysFN"/>
    <property type="match status" value="2"/>
</dbReference>
<evidence type="ECO:0000256" key="7">
    <source>
        <dbReference type="ARBA" id="ARBA00022737"/>
    </source>
</evidence>
<evidence type="ECO:0000256" key="5">
    <source>
        <dbReference type="ARBA" id="ARBA00022553"/>
    </source>
</evidence>
<dbReference type="GO" id="GO:0005543">
    <property type="term" value="F:phospholipid binding"/>
    <property type="evidence" value="ECO:0007669"/>
    <property type="project" value="TreeGrafter"/>
</dbReference>
<keyword evidence="9" id="KW-1133">Transmembrane helix</keyword>
<feature type="domain" description="C2" evidence="14">
    <location>
        <begin position="1307"/>
        <end position="1425"/>
    </location>
</feature>
<dbReference type="InterPro" id="IPR037724">
    <property type="entry name" value="C2E_Ferlin"/>
</dbReference>
<dbReference type="EMBL" id="NDHI03003280">
    <property type="protein sequence ID" value="PNJ89462.1"/>
    <property type="molecule type" value="Genomic_DNA"/>
</dbReference>
<dbReference type="CDD" id="cd04018">
    <property type="entry name" value="C2C_Ferlin"/>
    <property type="match status" value="1"/>
</dbReference>
<dbReference type="InterPro" id="IPR035892">
    <property type="entry name" value="C2_domain_sf"/>
</dbReference>
<dbReference type="Gene3D" id="2.60.40.150">
    <property type="entry name" value="C2 domain"/>
    <property type="match status" value="5"/>
</dbReference>
<name>A0A2J8Y5B3_PONAB</name>
<accession>A0A2J8Y5B3</accession>
<feature type="domain" description="C2" evidence="14">
    <location>
        <begin position="339"/>
        <end position="475"/>
    </location>
</feature>
<dbReference type="GO" id="GO:0001778">
    <property type="term" value="P:plasma membrane repair"/>
    <property type="evidence" value="ECO:0007669"/>
    <property type="project" value="TreeGrafter"/>
</dbReference>
<sequence length="1430" mass="162481">MLRVIVESASNIPKTKFGKPDPIVSVIFKDEKKKTKKVDNELNPVWNEILEFDLRGIPLDFSSSLGIIVKDFETIGQNKLIGTATVALKDLTGDQSRSLPYKLISLLNEKGQDTGATIDLVIGYDPPSAPHPNDPSGPSVPGMGGDGEEDEGDEDRLDNAVRGPGPKGPVGTVSEAQLARRLTKVKNSRRMLSNKPQDFQIRVRVIEGRQLSGNNIRPVVKVHVCGQTHRTRIKRGNNPFFDELFFYNVNMTPSELMDEIISIRVYNSHSLRADCLMGEFKIDVGFVYDEPGHAVMRKWLLLNDPEDTSSGSKGYMKVSMFVLGTGDEPPPERRDRDNDSDDVESNLLLSAGIALRWVTFLLKIYRAEDIPQMDDAFSQTVKEIFGGNADKKNLVDPFVEVSFAGKKVCTNIIEKNANPEWNQVVNLQIKFPSVCEKIKLTIYDWDRLTKNDVVGTTYLHLSKIAASGGEVEVNTGETEVGFVPTFGPCYLNLYGSPREYTGFPDPYDELNTGKGEGVAYRGRILVELATFLEKTPPDKKLEPISNDDLLVVEKYQRRRKYSLSAVFHSATMLQDVGEAIQFEVSIGNYGNKFDTTCKPLASTTQYSRAVFDGNYYYYLPWAHTKPVVTLTSYWEDISHRLDAVNTLLVMAERLQTNIEALKSGIQGKIPANQLAELWLKLIDEVIEDTRYTLPLTEGKANVTVLDTQIRKLRSRSLSQIHEAAVRMRSEATDVKSTLAEIEDWLDKLMQLTEEYPQEKNNGPKVPVELRVNIWLGLSAVEKKFNSFAEGTFTVFAEMYENQALMFGKWGTSGLVGRHKFSDVTGKIKLKREFFLPPKGWEWEGEWIVDPERSLLTEADAGHTEFTDEVYQNESRYPGGDWKPAEDTYTDAAMKELEDQEGWEYASLIGWKFHWKQRSSDTFRRRRWRRKMAPSETHGAAAIFKLEGALGADTTEDGDEKSLEKQKHSATTVFGANTPIVSCNFDRVYIYHLRCYVYQARNLLALDKDSFSDPYAHICFLHRSKTTEIIHSTLNPTWDQTIIFDEVEIYGEPQTVLQNPPKVIMELFDNDQVILAWGLRNMKNFQMASITSPSLVVECGGERVESVVIKNLKKTPNFPSSVLFMKVVQYRFSVITHFLPKEELYMPPLVIKVIDHRQFGRKPVVGQCTIERLDRFRCDPYAGKEDIVPQLKASLLSAPPCRDIVIEMEDTKPLLASKEEEIVDWWSKFYASSGEHEKCGQYIQKGYSKLKIYNCELENVAEFEGLTDFSDTFKLYRGKSDENEDPSVVGEFKGSFRIYPLPDDPSVPAPPRQFRELPDSVPQECTVRIYIVRGLELQPQDNNGLCDPYIKITLGKKVIEDRDHYIPNTLNPVFGRMYELSCYLPQEKDLKISVYDYDTFTRDEKVGETIIDLENRFLSRFGSHCGIPEEY</sequence>
<dbReference type="InterPro" id="IPR006614">
    <property type="entry name" value="Peroxin/Ferlin"/>
</dbReference>
<dbReference type="SMART" id="SM01200">
    <property type="entry name" value="FerA"/>
    <property type="match status" value="1"/>
</dbReference>
<keyword evidence="6" id="KW-0812">Transmembrane</keyword>
<proteinExistence type="inferred from homology"/>
<dbReference type="SMART" id="SM01202">
    <property type="entry name" value="FerI"/>
    <property type="match status" value="1"/>
</dbReference>
<keyword evidence="11" id="KW-0968">Cytoplasmic vesicle</keyword>
<dbReference type="GO" id="GO:0061025">
    <property type="term" value="P:membrane fusion"/>
    <property type="evidence" value="ECO:0007669"/>
    <property type="project" value="TreeGrafter"/>
</dbReference>
<dbReference type="InterPro" id="IPR037721">
    <property type="entry name" value="Ferlin"/>
</dbReference>
<feature type="domain" description="C2" evidence="14">
    <location>
        <begin position="181"/>
        <end position="300"/>
    </location>
</feature>
<feature type="compositionally biased region" description="Acidic residues" evidence="13">
    <location>
        <begin position="146"/>
        <end position="156"/>
    </location>
</feature>
<evidence type="ECO:0000256" key="12">
    <source>
        <dbReference type="SAM" id="Coils"/>
    </source>
</evidence>
<dbReference type="SMART" id="SM00239">
    <property type="entry name" value="C2"/>
    <property type="match status" value="5"/>
</dbReference>
<dbReference type="Pfam" id="PF08151">
    <property type="entry name" value="FerI"/>
    <property type="match status" value="1"/>
</dbReference>
<dbReference type="PANTHER" id="PTHR12546">
    <property type="entry name" value="FER-1-LIKE"/>
    <property type="match status" value="1"/>
</dbReference>
<dbReference type="InterPro" id="IPR037723">
    <property type="entry name" value="C2D_Ferlin"/>
</dbReference>
<dbReference type="PANTHER" id="PTHR12546:SF55">
    <property type="entry name" value="MYOFERLIN"/>
    <property type="match status" value="1"/>
</dbReference>
<dbReference type="CDD" id="cd04037">
    <property type="entry name" value="C2E_Ferlin"/>
    <property type="match status" value="1"/>
</dbReference>
<feature type="region of interest" description="Disordered" evidence="13">
    <location>
        <begin position="119"/>
        <end position="177"/>
    </location>
</feature>
<protein>
    <submittedName>
        <fullName evidence="15">MYOF isoform 4</fullName>
    </submittedName>
</protein>
<keyword evidence="12" id="KW-0175">Coiled coil</keyword>
<comment type="subcellular location">
    <subcellularLocation>
        <location evidence="1">Cell membrane</location>
        <topology evidence="1">Single-pass type II membrane protein</topology>
    </subcellularLocation>
    <subcellularLocation>
        <location evidence="2">Cytoplasmic vesicle membrane</location>
        <topology evidence="2">Single-pass type II membrane protein</topology>
    </subcellularLocation>
</comment>
<feature type="coiled-coil region" evidence="12">
    <location>
        <begin position="734"/>
        <end position="761"/>
    </location>
</feature>
<dbReference type="InterPro" id="IPR012968">
    <property type="entry name" value="FerIin_dom"/>
</dbReference>
<keyword evidence="7" id="KW-0677">Repeat</keyword>
<reference evidence="15" key="1">
    <citation type="submission" date="2017-12" db="EMBL/GenBank/DDBJ databases">
        <title>High-resolution comparative analysis of great ape genomes.</title>
        <authorList>
            <person name="Pollen A."/>
            <person name="Hastie A."/>
            <person name="Hormozdiari F."/>
            <person name="Dougherty M."/>
            <person name="Liu R."/>
            <person name="Chaisson M."/>
            <person name="Hoppe E."/>
            <person name="Hill C."/>
            <person name="Pang A."/>
            <person name="Hillier L."/>
            <person name="Baker C."/>
            <person name="Armstrong J."/>
            <person name="Shendure J."/>
            <person name="Paten B."/>
            <person name="Wilson R."/>
            <person name="Chao H."/>
            <person name="Schneider V."/>
            <person name="Ventura M."/>
            <person name="Kronenberg Z."/>
            <person name="Murali S."/>
            <person name="Gordon D."/>
            <person name="Cantsilieris S."/>
            <person name="Munson K."/>
            <person name="Nelson B."/>
            <person name="Raja A."/>
            <person name="Underwood J."/>
            <person name="Diekhans M."/>
            <person name="Fiddes I."/>
            <person name="Haussler D."/>
            <person name="Eichler E."/>
        </authorList>
    </citation>
    <scope>NUCLEOTIDE SEQUENCE [LARGE SCALE GENOMIC DNA]</scope>
    <source>
        <strain evidence="15">Susie</strain>
    </source>
</reference>
<dbReference type="GO" id="GO:0005886">
    <property type="term" value="C:plasma membrane"/>
    <property type="evidence" value="ECO:0007669"/>
    <property type="project" value="UniProtKB-SubCell"/>
</dbReference>
<dbReference type="FunFam" id="2.60.40.150:FF:000033">
    <property type="entry name" value="dysferlin isoform X2"/>
    <property type="match status" value="1"/>
</dbReference>
<evidence type="ECO:0000256" key="4">
    <source>
        <dbReference type="ARBA" id="ARBA00022475"/>
    </source>
</evidence>
<gene>
    <name evidence="15" type="ORF">CR201_G0037981</name>
</gene>
<dbReference type="GO" id="GO:0030659">
    <property type="term" value="C:cytoplasmic vesicle membrane"/>
    <property type="evidence" value="ECO:0007669"/>
    <property type="project" value="UniProtKB-SubCell"/>
</dbReference>
<evidence type="ECO:0000256" key="11">
    <source>
        <dbReference type="ARBA" id="ARBA00023329"/>
    </source>
</evidence>
<evidence type="ECO:0000256" key="2">
    <source>
        <dbReference type="ARBA" id="ARBA00004483"/>
    </source>
</evidence>
<keyword evidence="8" id="KW-0735">Signal-anchor</keyword>
<evidence type="ECO:0000256" key="9">
    <source>
        <dbReference type="ARBA" id="ARBA00022989"/>
    </source>
</evidence>
<feature type="domain" description="C2" evidence="14">
    <location>
        <begin position="974"/>
        <end position="1107"/>
    </location>
</feature>
<evidence type="ECO:0000256" key="1">
    <source>
        <dbReference type="ARBA" id="ARBA00004401"/>
    </source>
</evidence>
<feature type="domain" description="C2" evidence="14">
    <location>
        <begin position="1"/>
        <end position="101"/>
    </location>
</feature>
<dbReference type="InterPro" id="IPR037720">
    <property type="entry name" value="C2B_Ferlin"/>
</dbReference>
<keyword evidence="4" id="KW-1003">Cell membrane</keyword>
<keyword evidence="5" id="KW-0597">Phosphoprotein</keyword>
<dbReference type="GO" id="GO:0033292">
    <property type="term" value="P:T-tubule organization"/>
    <property type="evidence" value="ECO:0007669"/>
    <property type="project" value="TreeGrafter"/>
</dbReference>
<comment type="similarity">
    <text evidence="3">Belongs to the ferlin family.</text>
</comment>
<evidence type="ECO:0000259" key="14">
    <source>
        <dbReference type="PROSITE" id="PS50004"/>
    </source>
</evidence>